<evidence type="ECO:0000313" key="2">
    <source>
        <dbReference type="Proteomes" id="UP001202328"/>
    </source>
</evidence>
<dbReference type="AlphaFoldDB" id="A0AAD4SJD5"/>
<sequence>MATANNHLYEMFKCDGVDGGRNGPSYSCCCGRFEDVHRGGEGLSGCGGFEDAAVGDFEDVDGAGNGPNCCDGFADADGGGNGPNGCCCCCCTGTWRSEHDPVGSLRFTNPDPRRRLRYKYLKGSEKIQVNCFHALRRSEPSFVPCVDFVKQGLSSLVGEADHL</sequence>
<organism evidence="1 2">
    <name type="scientific">Papaver atlanticum</name>
    <dbReference type="NCBI Taxonomy" id="357466"/>
    <lineage>
        <taxon>Eukaryota</taxon>
        <taxon>Viridiplantae</taxon>
        <taxon>Streptophyta</taxon>
        <taxon>Embryophyta</taxon>
        <taxon>Tracheophyta</taxon>
        <taxon>Spermatophyta</taxon>
        <taxon>Magnoliopsida</taxon>
        <taxon>Ranunculales</taxon>
        <taxon>Papaveraceae</taxon>
        <taxon>Papaveroideae</taxon>
        <taxon>Papaver</taxon>
    </lineage>
</organism>
<protein>
    <submittedName>
        <fullName evidence="1">Uncharacterized protein</fullName>
    </submittedName>
</protein>
<gene>
    <name evidence="1" type="ORF">MKW98_029405</name>
</gene>
<reference evidence="1" key="1">
    <citation type="submission" date="2022-04" db="EMBL/GenBank/DDBJ databases">
        <title>A functionally conserved STORR gene fusion in Papaver species that diverged 16.8 million years ago.</title>
        <authorList>
            <person name="Catania T."/>
        </authorList>
    </citation>
    <scope>NUCLEOTIDE SEQUENCE</scope>
    <source>
        <strain evidence="1">S-188037</strain>
    </source>
</reference>
<dbReference type="EMBL" id="JAJJMB010010439">
    <property type="protein sequence ID" value="KAI3908855.1"/>
    <property type="molecule type" value="Genomic_DNA"/>
</dbReference>
<evidence type="ECO:0000313" key="1">
    <source>
        <dbReference type="EMBL" id="KAI3908855.1"/>
    </source>
</evidence>
<keyword evidence="2" id="KW-1185">Reference proteome</keyword>
<proteinExistence type="predicted"/>
<name>A0AAD4SJD5_9MAGN</name>
<comment type="caution">
    <text evidence="1">The sequence shown here is derived from an EMBL/GenBank/DDBJ whole genome shotgun (WGS) entry which is preliminary data.</text>
</comment>
<accession>A0AAD4SJD5</accession>
<dbReference type="Proteomes" id="UP001202328">
    <property type="component" value="Unassembled WGS sequence"/>
</dbReference>